<evidence type="ECO:0000313" key="4">
    <source>
        <dbReference type="Proteomes" id="UP000619761"/>
    </source>
</evidence>
<gene>
    <name evidence="3" type="ORF">GCM10011613_25040</name>
</gene>
<accession>A0ABQ3B5I9</accession>
<evidence type="ECO:0000313" key="3">
    <source>
        <dbReference type="EMBL" id="GGY79217.1"/>
    </source>
</evidence>
<keyword evidence="1" id="KW-0472">Membrane</keyword>
<keyword evidence="1" id="KW-0812">Transmembrane</keyword>
<feature type="domain" description="TraG N-terminal Proteobacteria" evidence="2">
    <location>
        <begin position="8"/>
        <end position="498"/>
    </location>
</feature>
<organism evidence="3 4">
    <name type="scientific">Cellvibrio zantedeschiae</name>
    <dbReference type="NCBI Taxonomy" id="1237077"/>
    <lineage>
        <taxon>Bacteria</taxon>
        <taxon>Pseudomonadati</taxon>
        <taxon>Pseudomonadota</taxon>
        <taxon>Gammaproteobacteria</taxon>
        <taxon>Cellvibrionales</taxon>
        <taxon>Cellvibrionaceae</taxon>
        <taxon>Cellvibrio</taxon>
    </lineage>
</organism>
<dbReference type="RefSeq" id="WP_189419110.1">
    <property type="nucleotide sequence ID" value="NZ_BMYZ01000002.1"/>
</dbReference>
<dbReference type="Pfam" id="PF07916">
    <property type="entry name" value="TraG_N"/>
    <property type="match status" value="1"/>
</dbReference>
<feature type="transmembrane region" description="Helical" evidence="1">
    <location>
        <begin position="22"/>
        <end position="45"/>
    </location>
</feature>
<evidence type="ECO:0000256" key="1">
    <source>
        <dbReference type="SAM" id="Phobius"/>
    </source>
</evidence>
<sequence length="516" mass="56570">MIVNSAIELYTVLLAWRLYDGFWAIFSGTGIGAIPFVVATIGTVLDAQEKENVSSKQIIRALEVRLYSMLAVFFLAVTPFIDIYPDNTKYVQASCPADDSSAAVTSEKYFGASGTTLDNDSGRFAAMLGGHIPQAPLWWYVFSKLNMAVANSLKFELPCRADLVTVSANLASSSITDPSLRKEAAHFHNQCWLPASNKFLREHPSIPPSQEPIADNVSWLGSRFFMDTAGYYDSFRTDEGLQSFSYSVLHGDDAVSDGADGLGWPTCERWWSDGTDGLRVRLLKDVKDNMNADDLSNWNTASPTWFGSPTDANDQLLRTAITSPTKTSPQSQLPIANSHIDGGWGSVEGWVNGLAGVGVAYEGAFALMEAQALKAGAPVVQACILMLFVIVLPLLMFLSLYDVATLVTLTVVQFSIMFWSFLFALALWMNNFLLSALFDGRWLDMLNTGDQPMEMMLTLWIIRFMYVILPIIFSALLGVVGNNLGTRLESGMERMMSGAGKGAGAGSRKLSQKFKR</sequence>
<feature type="transmembrane region" description="Helical" evidence="1">
    <location>
        <begin position="384"/>
        <end position="404"/>
    </location>
</feature>
<proteinExistence type="predicted"/>
<comment type="caution">
    <text evidence="3">The sequence shown here is derived from an EMBL/GenBank/DDBJ whole genome shotgun (WGS) entry which is preliminary data.</text>
</comment>
<name>A0ABQ3B5I9_9GAMM</name>
<dbReference type="Proteomes" id="UP000619761">
    <property type="component" value="Unassembled WGS sequence"/>
</dbReference>
<feature type="transmembrane region" description="Helical" evidence="1">
    <location>
        <begin position="66"/>
        <end position="85"/>
    </location>
</feature>
<evidence type="ECO:0000259" key="2">
    <source>
        <dbReference type="Pfam" id="PF07916"/>
    </source>
</evidence>
<keyword evidence="4" id="KW-1185">Reference proteome</keyword>
<reference evidence="4" key="1">
    <citation type="journal article" date="2019" name="Int. J. Syst. Evol. Microbiol.">
        <title>The Global Catalogue of Microorganisms (GCM) 10K type strain sequencing project: providing services to taxonomists for standard genome sequencing and annotation.</title>
        <authorList>
            <consortium name="The Broad Institute Genomics Platform"/>
            <consortium name="The Broad Institute Genome Sequencing Center for Infectious Disease"/>
            <person name="Wu L."/>
            <person name="Ma J."/>
        </authorList>
    </citation>
    <scope>NUCLEOTIDE SEQUENCE [LARGE SCALE GENOMIC DNA]</scope>
    <source>
        <strain evidence="4">KCTC 32239</strain>
    </source>
</reference>
<feature type="transmembrane region" description="Helical" evidence="1">
    <location>
        <begin position="416"/>
        <end position="438"/>
    </location>
</feature>
<dbReference type="EMBL" id="BMYZ01000002">
    <property type="protein sequence ID" value="GGY79217.1"/>
    <property type="molecule type" value="Genomic_DNA"/>
</dbReference>
<feature type="transmembrane region" description="Helical" evidence="1">
    <location>
        <begin position="458"/>
        <end position="485"/>
    </location>
</feature>
<dbReference type="InterPro" id="IPR012931">
    <property type="entry name" value="TraG_N_Proteobacteria"/>
</dbReference>
<protein>
    <submittedName>
        <fullName evidence="3">Conjugal transfer protein TraG</fullName>
    </submittedName>
</protein>
<keyword evidence="1" id="KW-1133">Transmembrane helix</keyword>